<dbReference type="InterPro" id="IPR023828">
    <property type="entry name" value="Peptidase_S8_Ser-AS"/>
</dbReference>
<dbReference type="InterPro" id="IPR023827">
    <property type="entry name" value="Peptidase_S8_Asp-AS"/>
</dbReference>
<protein>
    <submittedName>
        <fullName evidence="10">S8 family serine peptidase</fullName>
    </submittedName>
</protein>
<dbReference type="Gene3D" id="2.60.120.560">
    <property type="entry name" value="Exo-inulinase, domain 1"/>
    <property type="match status" value="1"/>
</dbReference>
<reference evidence="10 11" key="1">
    <citation type="submission" date="2024-05" db="EMBL/GenBank/DDBJ databases">
        <title>Genome Sequence and Characterization of the New Strain Purple Sulfur Bacterium of Genus Thioalkalicoccus.</title>
        <authorList>
            <person name="Bryantseva I.A."/>
            <person name="Kyndt J.A."/>
            <person name="Imhoff J.F."/>
        </authorList>
    </citation>
    <scope>NUCLEOTIDE SEQUENCE [LARGE SCALE GENOMIC DNA]</scope>
    <source>
        <strain evidence="10 11">Um2</strain>
    </source>
</reference>
<keyword evidence="3 5" id="KW-0378">Hydrolase</keyword>
<dbReference type="SUPFAM" id="SSF52743">
    <property type="entry name" value="Subtilisin-like"/>
    <property type="match status" value="1"/>
</dbReference>
<dbReference type="InterPro" id="IPR022398">
    <property type="entry name" value="Peptidase_S8_His-AS"/>
</dbReference>
<evidence type="ECO:0000256" key="4">
    <source>
        <dbReference type="ARBA" id="ARBA00022825"/>
    </source>
</evidence>
<feature type="chain" id="PRO_5047340752" evidence="7">
    <location>
        <begin position="35"/>
        <end position="996"/>
    </location>
</feature>
<comment type="caution">
    <text evidence="10">The sequence shown here is derived from an EMBL/GenBank/DDBJ whole genome shotgun (WGS) entry which is preliminary data.</text>
</comment>
<dbReference type="EMBL" id="JBDKXB010000004">
    <property type="protein sequence ID" value="MEY6431622.1"/>
    <property type="molecule type" value="Genomic_DNA"/>
</dbReference>
<dbReference type="Gene3D" id="3.40.50.200">
    <property type="entry name" value="Peptidase S8/S53 domain"/>
    <property type="match status" value="1"/>
</dbReference>
<accession>A0ABV4BE34</accession>
<dbReference type="InterPro" id="IPR013783">
    <property type="entry name" value="Ig-like_fold"/>
</dbReference>
<feature type="domain" description="Peptidase S8/S53" evidence="8">
    <location>
        <begin position="194"/>
        <end position="469"/>
    </location>
</feature>
<feature type="active site" description="Charge relay system" evidence="5">
    <location>
        <position position="203"/>
    </location>
</feature>
<feature type="signal peptide" evidence="7">
    <location>
        <begin position="1"/>
        <end position="34"/>
    </location>
</feature>
<evidence type="ECO:0000259" key="9">
    <source>
        <dbReference type="Pfam" id="PF06439"/>
    </source>
</evidence>
<evidence type="ECO:0000256" key="6">
    <source>
        <dbReference type="RuleBase" id="RU003355"/>
    </source>
</evidence>
<sequence>MHVDNHTRPQRMRHGVLAAAAVLSLLSMSFAGHAVDGPPDQGDVPEPFEWFEESLDGAFAEDFDAAQRHQALLDQAHEHGRAPVIVRLKVETRPEGALEAAEVSAQRERLASAQDRVLGRLSSMAFSEPEEVAVKRFEVTPAFAMAATAQDIAELLEDPEVLDVVEDRAYPPALADSVPLIGGEADDSFRGRTGSGWTIAILDTGVMKNHPFLSGKVVSEACYSSNVAAQGVTSLCPGGATSSTAPDSGLDCPTTVAGCGHGTHVAGIAAGKGTAFSGVASDANLIAIQVFSQFSGSACINSGYTSPCVFAFTSDIILGLERVYALRNTYQIASANMTLGGGQYTAPCDAEPYKPIIDNLRNARIATVVASGNNGFTGALSAPACVSTAVSVGSTTKTDVVSSFSNSASFLDLLAPGSSINSSVPGDTYSVFSGTSMAAPHVAGAWAVLREVNPDAGVAEILDSLETTGKSITDSRSGAGNRVKPRIQLADAVDQLDEGGVPGKPTQVSPTGTITTNRPAYMWNPASGATHYYLYVQDATGVRINQWFSASAAGCANGTGTCSVTPAVSLATGNASWWVLGWNTAGFGPWSDGMAFTVSSGQVAPDKPVQVSPTGTITTNRPAYMWNPASGAAHYYLYVQDATGVRINQWFSASAAGCANGTGTCSVTPPVSLATGNASWWVLGWNTAGFGPWSDGMAFTVSSGQVAPDKPVQVSPTGTITSNQPAYMWNAASGATHYYLYVQDATGVRINQWFSASAAGCANGTGTCSVAPAVSLATGNASWWVLGWNTAGFGPWSDGMAFVVSAATGGFDEQFNDGNASNWTQHSGTWAVVDNEYYYTTGVSNQWAVSTYNAEYDDLDYSARVRRFSADNESSNSLIIRASGATLSDGLPAEGYLFSYTRSGNFSVRKRVDGQVTIVVPLQASTAIDTGEAFNTLRVVAIGDQLAFYINGTKVWEGSDNSLTSGRVGVGVSRNPESTGDEFFVDWATLSENPAG</sequence>
<proteinExistence type="inferred from homology"/>
<evidence type="ECO:0000313" key="11">
    <source>
        <dbReference type="Proteomes" id="UP001564408"/>
    </source>
</evidence>
<dbReference type="InterPro" id="IPR050131">
    <property type="entry name" value="Peptidase_S8_subtilisin-like"/>
</dbReference>
<evidence type="ECO:0000313" key="10">
    <source>
        <dbReference type="EMBL" id="MEY6431622.1"/>
    </source>
</evidence>
<dbReference type="PRINTS" id="PR00723">
    <property type="entry name" value="SUBTILISIN"/>
</dbReference>
<keyword evidence="7" id="KW-0732">Signal</keyword>
<dbReference type="InterPro" id="IPR010496">
    <property type="entry name" value="AL/BT2_dom"/>
</dbReference>
<dbReference type="PANTHER" id="PTHR43806">
    <property type="entry name" value="PEPTIDASE S8"/>
    <property type="match status" value="1"/>
</dbReference>
<feature type="domain" description="3-keto-alpha-glucoside-1,2-lyase/3-keto-2-hydroxy-glucal hydratase" evidence="9">
    <location>
        <begin position="811"/>
        <end position="964"/>
    </location>
</feature>
<evidence type="ECO:0000256" key="5">
    <source>
        <dbReference type="PROSITE-ProRule" id="PRU01240"/>
    </source>
</evidence>
<dbReference type="PANTHER" id="PTHR43806:SF11">
    <property type="entry name" value="CEREVISIN-RELATED"/>
    <property type="match status" value="1"/>
</dbReference>
<comment type="similarity">
    <text evidence="1 5 6">Belongs to the peptidase S8 family.</text>
</comment>
<evidence type="ECO:0000256" key="2">
    <source>
        <dbReference type="ARBA" id="ARBA00022670"/>
    </source>
</evidence>
<keyword evidence="2 5" id="KW-0645">Protease</keyword>
<dbReference type="Proteomes" id="UP001564408">
    <property type="component" value="Unassembled WGS sequence"/>
</dbReference>
<dbReference type="PROSITE" id="PS00136">
    <property type="entry name" value="SUBTILASE_ASP"/>
    <property type="match status" value="1"/>
</dbReference>
<evidence type="ECO:0000256" key="1">
    <source>
        <dbReference type="ARBA" id="ARBA00011073"/>
    </source>
</evidence>
<dbReference type="InterPro" id="IPR036852">
    <property type="entry name" value="Peptidase_S8/S53_dom_sf"/>
</dbReference>
<name>A0ABV4BE34_9GAMM</name>
<dbReference type="Pfam" id="PF00082">
    <property type="entry name" value="Peptidase_S8"/>
    <property type="match status" value="1"/>
</dbReference>
<dbReference type="PROSITE" id="PS00137">
    <property type="entry name" value="SUBTILASE_HIS"/>
    <property type="match status" value="1"/>
</dbReference>
<organism evidence="10 11">
    <name type="scientific">Thioalkalicoccus limnaeus</name>
    <dbReference type="NCBI Taxonomy" id="120681"/>
    <lineage>
        <taxon>Bacteria</taxon>
        <taxon>Pseudomonadati</taxon>
        <taxon>Pseudomonadota</taxon>
        <taxon>Gammaproteobacteria</taxon>
        <taxon>Chromatiales</taxon>
        <taxon>Chromatiaceae</taxon>
        <taxon>Thioalkalicoccus</taxon>
    </lineage>
</organism>
<feature type="active site" description="Charge relay system" evidence="5">
    <location>
        <position position="261"/>
    </location>
</feature>
<gene>
    <name evidence="10" type="ORF">ABC977_04280</name>
</gene>
<dbReference type="InterPro" id="IPR000209">
    <property type="entry name" value="Peptidase_S8/S53_dom"/>
</dbReference>
<evidence type="ECO:0000259" key="8">
    <source>
        <dbReference type="Pfam" id="PF00082"/>
    </source>
</evidence>
<feature type="active site" description="Charge relay system" evidence="5">
    <location>
        <position position="436"/>
    </location>
</feature>
<keyword evidence="11" id="KW-1185">Reference proteome</keyword>
<dbReference type="Gene3D" id="2.60.40.10">
    <property type="entry name" value="Immunoglobulins"/>
    <property type="match status" value="3"/>
</dbReference>
<dbReference type="InterPro" id="IPR015500">
    <property type="entry name" value="Peptidase_S8_subtilisin-rel"/>
</dbReference>
<dbReference type="RefSeq" id="WP_369666009.1">
    <property type="nucleotide sequence ID" value="NZ_JBDKXB010000004.1"/>
</dbReference>
<dbReference type="PROSITE" id="PS00138">
    <property type="entry name" value="SUBTILASE_SER"/>
    <property type="match status" value="1"/>
</dbReference>
<evidence type="ECO:0000256" key="7">
    <source>
        <dbReference type="SAM" id="SignalP"/>
    </source>
</evidence>
<dbReference type="PROSITE" id="PS51892">
    <property type="entry name" value="SUBTILASE"/>
    <property type="match status" value="1"/>
</dbReference>
<keyword evidence="4 5" id="KW-0720">Serine protease</keyword>
<dbReference type="Pfam" id="PF06439">
    <property type="entry name" value="3keto-disac_hyd"/>
    <property type="match status" value="1"/>
</dbReference>
<evidence type="ECO:0000256" key="3">
    <source>
        <dbReference type="ARBA" id="ARBA00022801"/>
    </source>
</evidence>